<dbReference type="InterPro" id="IPR013785">
    <property type="entry name" value="Aldolase_TIM"/>
</dbReference>
<proteinExistence type="inferred from homology"/>
<organism evidence="13">
    <name type="scientific">hydrothermal vent metagenome</name>
    <dbReference type="NCBI Taxonomy" id="652676"/>
    <lineage>
        <taxon>unclassified sequences</taxon>
        <taxon>metagenomes</taxon>
        <taxon>ecological metagenomes</taxon>
    </lineage>
</organism>
<keyword evidence="6" id="KW-0808">Transferase</keyword>
<dbReference type="SFLD" id="SFLDS00029">
    <property type="entry name" value="Radical_SAM"/>
    <property type="match status" value="1"/>
</dbReference>
<dbReference type="GO" id="GO:0051539">
    <property type="term" value="F:4 iron, 4 sulfur cluster binding"/>
    <property type="evidence" value="ECO:0007669"/>
    <property type="project" value="UniProtKB-KW"/>
</dbReference>
<dbReference type="NCBIfam" id="TIGR00510">
    <property type="entry name" value="lipA"/>
    <property type="match status" value="1"/>
</dbReference>
<evidence type="ECO:0000313" key="13">
    <source>
        <dbReference type="EMBL" id="CUV02418.1"/>
    </source>
</evidence>
<evidence type="ECO:0000256" key="8">
    <source>
        <dbReference type="ARBA" id="ARBA00022723"/>
    </source>
</evidence>
<dbReference type="GO" id="GO:0016992">
    <property type="term" value="F:lipoate synthase activity"/>
    <property type="evidence" value="ECO:0007669"/>
    <property type="project" value="UniProtKB-EC"/>
</dbReference>
<dbReference type="GO" id="GO:0046872">
    <property type="term" value="F:metal ion binding"/>
    <property type="evidence" value="ECO:0007669"/>
    <property type="project" value="UniProtKB-KW"/>
</dbReference>
<name>A0A160V996_9ZZZZ</name>
<protein>
    <recommendedName>
        <fullName evidence="3">lipoyl synthase</fullName>
        <ecNumber evidence="3">2.8.1.8</ecNumber>
    </recommendedName>
</protein>
<dbReference type="SFLD" id="SFLDG01058">
    <property type="entry name" value="lipoyl_synthase_like"/>
    <property type="match status" value="1"/>
</dbReference>
<feature type="domain" description="Radical SAM core" evidence="12">
    <location>
        <begin position="56"/>
        <end position="272"/>
    </location>
</feature>
<dbReference type="AlphaFoldDB" id="A0A160V996"/>
<dbReference type="SUPFAM" id="SSF102114">
    <property type="entry name" value="Radical SAM enzymes"/>
    <property type="match status" value="1"/>
</dbReference>
<evidence type="ECO:0000256" key="10">
    <source>
        <dbReference type="ARBA" id="ARBA00023014"/>
    </source>
</evidence>
<dbReference type="InterPro" id="IPR007197">
    <property type="entry name" value="rSAM"/>
</dbReference>
<gene>
    <name evidence="13" type="ORF">MGWOODY_Clf934</name>
</gene>
<accession>A0A160V996</accession>
<dbReference type="Gene3D" id="3.20.20.70">
    <property type="entry name" value="Aldolase class I"/>
    <property type="match status" value="1"/>
</dbReference>
<dbReference type="HAMAP" id="MF_00206">
    <property type="entry name" value="Lipoyl_synth"/>
    <property type="match status" value="1"/>
</dbReference>
<keyword evidence="4" id="KW-0004">4Fe-4S</keyword>
<evidence type="ECO:0000256" key="6">
    <source>
        <dbReference type="ARBA" id="ARBA00022679"/>
    </source>
</evidence>
<dbReference type="SMART" id="SM00729">
    <property type="entry name" value="Elp3"/>
    <property type="match status" value="1"/>
</dbReference>
<keyword evidence="5" id="KW-0963">Cytoplasm</keyword>
<comment type="catalytic activity">
    <reaction evidence="11">
        <text>[[Fe-S] cluster scaffold protein carrying a second [4Fe-4S](2+) cluster] + N(6)-octanoyl-L-lysyl-[protein] + 2 oxidized [2Fe-2S]-[ferredoxin] + 2 S-adenosyl-L-methionine + 4 H(+) = [[Fe-S] cluster scaffold protein] + N(6)-[(R)-dihydrolipoyl]-L-lysyl-[protein] + 4 Fe(3+) + 2 hydrogen sulfide + 2 5'-deoxyadenosine + 2 L-methionine + 2 reduced [2Fe-2S]-[ferredoxin]</text>
        <dbReference type="Rhea" id="RHEA:16585"/>
        <dbReference type="Rhea" id="RHEA-COMP:9928"/>
        <dbReference type="Rhea" id="RHEA-COMP:10000"/>
        <dbReference type="Rhea" id="RHEA-COMP:10001"/>
        <dbReference type="Rhea" id="RHEA-COMP:10475"/>
        <dbReference type="Rhea" id="RHEA-COMP:14568"/>
        <dbReference type="Rhea" id="RHEA-COMP:14569"/>
        <dbReference type="ChEBI" id="CHEBI:15378"/>
        <dbReference type="ChEBI" id="CHEBI:17319"/>
        <dbReference type="ChEBI" id="CHEBI:29034"/>
        <dbReference type="ChEBI" id="CHEBI:29919"/>
        <dbReference type="ChEBI" id="CHEBI:33722"/>
        <dbReference type="ChEBI" id="CHEBI:33737"/>
        <dbReference type="ChEBI" id="CHEBI:33738"/>
        <dbReference type="ChEBI" id="CHEBI:57844"/>
        <dbReference type="ChEBI" id="CHEBI:59789"/>
        <dbReference type="ChEBI" id="CHEBI:78809"/>
        <dbReference type="ChEBI" id="CHEBI:83100"/>
        <dbReference type="EC" id="2.8.1.8"/>
    </reaction>
</comment>
<dbReference type="PANTHER" id="PTHR10949:SF0">
    <property type="entry name" value="LIPOYL SYNTHASE, MITOCHONDRIAL"/>
    <property type="match status" value="1"/>
</dbReference>
<keyword evidence="8" id="KW-0479">Metal-binding</keyword>
<evidence type="ECO:0000256" key="2">
    <source>
        <dbReference type="ARBA" id="ARBA00004173"/>
    </source>
</evidence>
<evidence type="ECO:0000256" key="5">
    <source>
        <dbReference type="ARBA" id="ARBA00022490"/>
    </source>
</evidence>
<evidence type="ECO:0000256" key="1">
    <source>
        <dbReference type="ARBA" id="ARBA00001966"/>
    </source>
</evidence>
<comment type="cofactor">
    <cofactor evidence="1">
        <name>[4Fe-4S] cluster</name>
        <dbReference type="ChEBI" id="CHEBI:49883"/>
    </cofactor>
</comment>
<evidence type="ECO:0000256" key="9">
    <source>
        <dbReference type="ARBA" id="ARBA00023004"/>
    </source>
</evidence>
<evidence type="ECO:0000256" key="3">
    <source>
        <dbReference type="ARBA" id="ARBA00012237"/>
    </source>
</evidence>
<dbReference type="NCBIfam" id="NF004019">
    <property type="entry name" value="PRK05481.1"/>
    <property type="match status" value="1"/>
</dbReference>
<dbReference type="Pfam" id="PF04055">
    <property type="entry name" value="Radical_SAM"/>
    <property type="match status" value="1"/>
</dbReference>
<evidence type="ECO:0000256" key="4">
    <source>
        <dbReference type="ARBA" id="ARBA00022485"/>
    </source>
</evidence>
<dbReference type="InterPro" id="IPR003698">
    <property type="entry name" value="Lipoyl_synth"/>
</dbReference>
<evidence type="ECO:0000256" key="7">
    <source>
        <dbReference type="ARBA" id="ARBA00022691"/>
    </source>
</evidence>
<dbReference type="PANTHER" id="PTHR10949">
    <property type="entry name" value="LIPOYL SYNTHASE"/>
    <property type="match status" value="1"/>
</dbReference>
<dbReference type="GO" id="GO:0005739">
    <property type="term" value="C:mitochondrion"/>
    <property type="evidence" value="ECO:0007669"/>
    <property type="project" value="UniProtKB-SubCell"/>
</dbReference>
<dbReference type="SFLD" id="SFLDF00271">
    <property type="entry name" value="lipoyl_synthase"/>
    <property type="match status" value="1"/>
</dbReference>
<comment type="subcellular location">
    <subcellularLocation>
        <location evidence="2">Mitochondrion</location>
    </subcellularLocation>
</comment>
<dbReference type="InterPro" id="IPR058240">
    <property type="entry name" value="rSAM_sf"/>
</dbReference>
<keyword evidence="7" id="KW-0949">S-adenosyl-L-methionine</keyword>
<dbReference type="InterPro" id="IPR031691">
    <property type="entry name" value="LIAS_N"/>
</dbReference>
<evidence type="ECO:0000256" key="11">
    <source>
        <dbReference type="ARBA" id="ARBA00047326"/>
    </source>
</evidence>
<dbReference type="FunFam" id="3.20.20.70:FF:000040">
    <property type="entry name" value="Lipoyl synthase"/>
    <property type="match status" value="1"/>
</dbReference>
<dbReference type="EC" id="2.8.1.8" evidence="3"/>
<dbReference type="PROSITE" id="PS51918">
    <property type="entry name" value="RADICAL_SAM"/>
    <property type="match status" value="1"/>
</dbReference>
<evidence type="ECO:0000259" key="12">
    <source>
        <dbReference type="PROSITE" id="PS51918"/>
    </source>
</evidence>
<sequence length="299" mass="33441">MAQRPEKLEIRPRLPEWLKVKMPGSPRYLELQNLMKGQQLHTVCEEAHCPNIGECWDRGTATFMILGEICTRRCHYCAVTTGRPNGLDLQEPKRLAEVVKSMGLRYCVITSVNRDDLPDGGAYIFASCINKIRETSPDCRVEVLIPDFAGSWPALQRVIESGPAVLNHNIESSVRIFPKVRPKGNYNLSLQLLAKVKDIDPAMVTKSGIIVGMGESVDEVLDTMADLRNVDCDLLTIGQYLRPSARHLAIDRFYRPEEFEELRKAGESMGFKHVASGPLVRSSYHADEQHDAAALSVPV</sequence>
<dbReference type="PIRSF" id="PIRSF005963">
    <property type="entry name" value="Lipoyl_synth"/>
    <property type="match status" value="1"/>
</dbReference>
<dbReference type="Pfam" id="PF16881">
    <property type="entry name" value="LIAS_N"/>
    <property type="match status" value="1"/>
</dbReference>
<reference evidence="13" key="1">
    <citation type="submission" date="2015-10" db="EMBL/GenBank/DDBJ databases">
        <authorList>
            <person name="Gilbert D.G."/>
        </authorList>
    </citation>
    <scope>NUCLEOTIDE SEQUENCE</scope>
</reference>
<keyword evidence="10" id="KW-0411">Iron-sulfur</keyword>
<dbReference type="NCBIfam" id="NF009544">
    <property type="entry name" value="PRK12928.1"/>
    <property type="match status" value="1"/>
</dbReference>
<dbReference type="InterPro" id="IPR006638">
    <property type="entry name" value="Elp3/MiaA/NifB-like_rSAM"/>
</dbReference>
<dbReference type="EMBL" id="FAXA01000255">
    <property type="protein sequence ID" value="CUV02418.1"/>
    <property type="molecule type" value="Genomic_DNA"/>
</dbReference>
<keyword evidence="9" id="KW-0408">Iron</keyword>